<proteinExistence type="predicted"/>
<keyword evidence="3" id="KW-1185">Reference proteome</keyword>
<feature type="compositionally biased region" description="Low complexity" evidence="1">
    <location>
        <begin position="548"/>
        <end position="559"/>
    </location>
</feature>
<dbReference type="AlphaFoldDB" id="A0A550BV43"/>
<accession>A0A550BV43</accession>
<gene>
    <name evidence="2" type="ORF">BD626DRAFT_575771</name>
</gene>
<feature type="compositionally biased region" description="Pro residues" evidence="1">
    <location>
        <begin position="560"/>
        <end position="573"/>
    </location>
</feature>
<evidence type="ECO:0000313" key="2">
    <source>
        <dbReference type="EMBL" id="TRM56373.1"/>
    </source>
</evidence>
<feature type="compositionally biased region" description="Basic and acidic residues" evidence="1">
    <location>
        <begin position="34"/>
        <end position="44"/>
    </location>
</feature>
<evidence type="ECO:0000256" key="1">
    <source>
        <dbReference type="SAM" id="MobiDB-lite"/>
    </source>
</evidence>
<dbReference type="Proteomes" id="UP000320762">
    <property type="component" value="Unassembled WGS sequence"/>
</dbReference>
<sequence>MLPHNEPAAPAGAAPILSPLSAGQKRPAPDDLQAEGKRSARKGDAQTSPASAVPVPVVKRSVQEALALLRRQKELGLANPALAPEVDTLATELAPPASLPRPRGDVVMYGTNDIVHPEELYADPDPLVQARNKANMESFYVPPRHVYYSADEAQPSPMDIMDRAVLDFQVLTTTPVPDDERFVNEAAAFTSSGRYLVVTPNAPWIPYIDDPDAKIRLQLTSECRFGARDPVICPTYTDFVKAPHFACIPRKPLNKSHPTNLMWDDPTKWFRRIGSPMCEGKALYLLREDYARLGDDLVTPLRKRANFYIANCAETPYSFARGLETALMHTWGRLLNDTTDEERFMVLAREMQRYWLELSGVMNYVDVVAPIMKNRHSKPTNPRNPRWYLGAVVEHAIQMQMWYDAGVPVWWVRGWKDIAAALLCNTPSVTRGLPHCKSMHRMSTPSEMAETGAHIMNLPNHRDPLVNHPAKKKTATSIARPMWQLIRGPEPQAAPPAARLALRPPSPMPPPPLSPLMPEPSRMLSPAPMSPLPPASPYPMSPPPPASPTSLPSLASSTSLPPPASQARAPPPSSAARSYQYNPTPLEPTFRLPWVHACRIKGLLQEADRNHGVQGNTGRSFPASGKLINPDKALKRAHHMQVYVLLQGAIREHARTALLKGTKVAVLTGQMWRNLLGAHFTLGAKQGSKVAATMDALKAMYGQDLDLNTVQARLHEPYQVGGELVQPGRLPSEDVMRSLLWTMDELVFRQDLTDLDRRLRRERLSPTEEHVRLGAAFYANSHVEGDLLLLRGAPSRNEGLVADDPQERVEYLVGLGEMMLTWRSYQPSDAVRAALGRLRLTDREVDWLEQELANNYALALWRILGRYPAGPPCVSTSEIKPEYDD</sequence>
<evidence type="ECO:0000313" key="3">
    <source>
        <dbReference type="Proteomes" id="UP000320762"/>
    </source>
</evidence>
<feature type="region of interest" description="Disordered" evidence="1">
    <location>
        <begin position="1"/>
        <end position="56"/>
    </location>
</feature>
<reference evidence="2 3" key="1">
    <citation type="journal article" date="2019" name="New Phytol.">
        <title>Comparative genomics reveals unique wood-decay strategies and fruiting body development in the Schizophyllaceae.</title>
        <authorList>
            <person name="Almasi E."/>
            <person name="Sahu N."/>
            <person name="Krizsan K."/>
            <person name="Balint B."/>
            <person name="Kovacs G.M."/>
            <person name="Kiss B."/>
            <person name="Cseklye J."/>
            <person name="Drula E."/>
            <person name="Henrissat B."/>
            <person name="Nagy I."/>
            <person name="Chovatia M."/>
            <person name="Adam C."/>
            <person name="LaButti K."/>
            <person name="Lipzen A."/>
            <person name="Riley R."/>
            <person name="Grigoriev I.V."/>
            <person name="Nagy L.G."/>
        </authorList>
    </citation>
    <scope>NUCLEOTIDE SEQUENCE [LARGE SCALE GENOMIC DNA]</scope>
    <source>
        <strain evidence="2 3">NL-1724</strain>
    </source>
</reference>
<comment type="caution">
    <text evidence="2">The sequence shown here is derived from an EMBL/GenBank/DDBJ whole genome shotgun (WGS) entry which is preliminary data.</text>
</comment>
<dbReference type="STRING" id="97359.A0A550BV43"/>
<dbReference type="OrthoDB" id="2634326at2759"/>
<protein>
    <submittedName>
        <fullName evidence="2">Uncharacterized protein</fullName>
    </submittedName>
</protein>
<organism evidence="2 3">
    <name type="scientific">Schizophyllum amplum</name>
    <dbReference type="NCBI Taxonomy" id="97359"/>
    <lineage>
        <taxon>Eukaryota</taxon>
        <taxon>Fungi</taxon>
        <taxon>Dikarya</taxon>
        <taxon>Basidiomycota</taxon>
        <taxon>Agaricomycotina</taxon>
        <taxon>Agaricomycetes</taxon>
        <taxon>Agaricomycetidae</taxon>
        <taxon>Agaricales</taxon>
        <taxon>Schizophyllaceae</taxon>
        <taxon>Schizophyllum</taxon>
    </lineage>
</organism>
<dbReference type="EMBL" id="VDMD01000071">
    <property type="protein sequence ID" value="TRM56373.1"/>
    <property type="molecule type" value="Genomic_DNA"/>
</dbReference>
<feature type="compositionally biased region" description="Low complexity" evidence="1">
    <location>
        <begin position="489"/>
        <end position="503"/>
    </location>
</feature>
<feature type="compositionally biased region" description="Pro residues" evidence="1">
    <location>
        <begin position="504"/>
        <end position="518"/>
    </location>
</feature>
<feature type="region of interest" description="Disordered" evidence="1">
    <location>
        <begin position="488"/>
        <end position="582"/>
    </location>
</feature>
<feature type="compositionally biased region" description="Pro residues" evidence="1">
    <location>
        <begin position="528"/>
        <end position="547"/>
    </location>
</feature>
<name>A0A550BV43_9AGAR</name>